<keyword evidence="1" id="KW-0812">Transmembrane</keyword>
<keyword evidence="1" id="KW-0472">Membrane</keyword>
<organism evidence="2 3">
    <name type="scientific">Rhodoblastus acidophilus</name>
    <name type="common">Rhodopseudomonas acidophila</name>
    <dbReference type="NCBI Taxonomy" id="1074"/>
    <lineage>
        <taxon>Bacteria</taxon>
        <taxon>Pseudomonadati</taxon>
        <taxon>Pseudomonadota</taxon>
        <taxon>Alphaproteobacteria</taxon>
        <taxon>Hyphomicrobiales</taxon>
        <taxon>Rhodoblastaceae</taxon>
        <taxon>Rhodoblastus</taxon>
    </lineage>
</organism>
<dbReference type="EMBL" id="FYDG01000033">
    <property type="protein sequence ID" value="SNB84173.1"/>
    <property type="molecule type" value="Genomic_DNA"/>
</dbReference>
<accession>A0A212SEW6</accession>
<gene>
    <name evidence="2" type="ORF">SAMN06265338_13316</name>
</gene>
<feature type="transmembrane region" description="Helical" evidence="1">
    <location>
        <begin position="36"/>
        <end position="54"/>
    </location>
</feature>
<evidence type="ECO:0000256" key="1">
    <source>
        <dbReference type="SAM" id="Phobius"/>
    </source>
</evidence>
<keyword evidence="1" id="KW-1133">Transmembrane helix</keyword>
<sequence length="71" mass="7754">MLTLSLLIGILITVVVGAIFFWIIDRFSPEAKIGKLLKLLVVLICLGSIISRVYPLMIVDPSMPASDLGVR</sequence>
<protein>
    <submittedName>
        <fullName evidence="2">Uncharacterized protein</fullName>
    </submittedName>
</protein>
<feature type="transmembrane region" description="Helical" evidence="1">
    <location>
        <begin position="6"/>
        <end position="24"/>
    </location>
</feature>
<evidence type="ECO:0000313" key="3">
    <source>
        <dbReference type="Proteomes" id="UP000198418"/>
    </source>
</evidence>
<dbReference type="Proteomes" id="UP000198418">
    <property type="component" value="Unassembled WGS sequence"/>
</dbReference>
<dbReference type="AlphaFoldDB" id="A0A212SEW6"/>
<reference evidence="3" key="1">
    <citation type="submission" date="2017-06" db="EMBL/GenBank/DDBJ databases">
        <authorList>
            <person name="Varghese N."/>
            <person name="Submissions S."/>
        </authorList>
    </citation>
    <scope>NUCLEOTIDE SEQUENCE [LARGE SCALE GENOMIC DNA]</scope>
    <source>
        <strain evidence="3">DSM 137</strain>
    </source>
</reference>
<keyword evidence="3" id="KW-1185">Reference proteome</keyword>
<name>A0A212SEW6_RHOAC</name>
<proteinExistence type="predicted"/>
<evidence type="ECO:0000313" key="2">
    <source>
        <dbReference type="EMBL" id="SNB84173.1"/>
    </source>
</evidence>